<comment type="subcellular location">
    <subcellularLocation>
        <location evidence="1">Membrane</location>
        <topology evidence="1">Multi-pass membrane protein</topology>
    </subcellularLocation>
</comment>
<dbReference type="Pfam" id="PF23270">
    <property type="entry name" value="HAD_RAM2_N"/>
    <property type="match status" value="1"/>
</dbReference>
<organism evidence="10 11">
    <name type="scientific">Ziziphus jujuba</name>
    <name type="common">Chinese jujube</name>
    <name type="synonym">Ziziphus sativa</name>
    <dbReference type="NCBI Taxonomy" id="326968"/>
    <lineage>
        <taxon>Eukaryota</taxon>
        <taxon>Viridiplantae</taxon>
        <taxon>Streptophyta</taxon>
        <taxon>Embryophyta</taxon>
        <taxon>Tracheophyta</taxon>
        <taxon>Spermatophyta</taxon>
        <taxon>Magnoliopsida</taxon>
        <taxon>eudicotyledons</taxon>
        <taxon>Gunneridae</taxon>
        <taxon>Pentapetalae</taxon>
        <taxon>rosids</taxon>
        <taxon>fabids</taxon>
        <taxon>Rosales</taxon>
        <taxon>Rhamnaceae</taxon>
        <taxon>Paliureae</taxon>
        <taxon>Ziziphus</taxon>
    </lineage>
</organism>
<feature type="domain" description="Phospholipid/glycerol acyltransferase" evidence="9">
    <location>
        <begin position="338"/>
        <end position="439"/>
    </location>
</feature>
<feature type="transmembrane region" description="Helical" evidence="8">
    <location>
        <begin position="265"/>
        <end position="283"/>
    </location>
</feature>
<dbReference type="CDD" id="cd06551">
    <property type="entry name" value="LPLAT"/>
    <property type="match status" value="1"/>
</dbReference>
<dbReference type="SMART" id="SM00563">
    <property type="entry name" value="PlsC"/>
    <property type="match status" value="1"/>
</dbReference>
<dbReference type="SUPFAM" id="SSF69593">
    <property type="entry name" value="Glycerol-3-phosphate (1)-acyltransferase"/>
    <property type="match status" value="1"/>
</dbReference>
<evidence type="ECO:0000256" key="8">
    <source>
        <dbReference type="SAM" id="Phobius"/>
    </source>
</evidence>
<name>A0A6P3ZMQ8_ZIZJJ</name>
<evidence type="ECO:0000256" key="4">
    <source>
        <dbReference type="ARBA" id="ARBA00022692"/>
    </source>
</evidence>
<dbReference type="AlphaFoldDB" id="A0A6P3ZMQ8"/>
<protein>
    <submittedName>
        <fullName evidence="11">Probable glycerol-3-phosphate acyltransferase 3</fullName>
    </submittedName>
</protein>
<comment type="similarity">
    <text evidence="2">Belongs to the GPAT/DAPAT family.</text>
</comment>
<keyword evidence="6 8" id="KW-0472">Membrane</keyword>
<dbReference type="GO" id="GO:0090447">
    <property type="term" value="F:glycerol-3-phosphate 2-O-acyltransferase activity"/>
    <property type="evidence" value="ECO:0007669"/>
    <property type="project" value="TreeGrafter"/>
</dbReference>
<evidence type="ECO:0000256" key="3">
    <source>
        <dbReference type="ARBA" id="ARBA00022679"/>
    </source>
</evidence>
<dbReference type="GeneID" id="107411720"/>
<dbReference type="Pfam" id="PF01553">
    <property type="entry name" value="Acyltransferase"/>
    <property type="match status" value="1"/>
</dbReference>
<accession>A0A6P3ZMQ8</accession>
<dbReference type="InParanoid" id="A0A6P3ZMQ8"/>
<dbReference type="PANTHER" id="PTHR15486">
    <property type="entry name" value="ANCIENT UBIQUITOUS PROTEIN"/>
    <property type="match status" value="1"/>
</dbReference>
<keyword evidence="5 8" id="KW-1133">Transmembrane helix</keyword>
<dbReference type="KEGG" id="zju:107411720"/>
<dbReference type="Proteomes" id="UP001652623">
    <property type="component" value="Chromosome 10"/>
</dbReference>
<dbReference type="RefSeq" id="XP_015874850.2">
    <property type="nucleotide sequence ID" value="XM_016019364.4"/>
</dbReference>
<dbReference type="InterPro" id="IPR056462">
    <property type="entry name" value="HAD_RAM2/GPAT1-8"/>
</dbReference>
<evidence type="ECO:0000259" key="9">
    <source>
        <dbReference type="SMART" id="SM00563"/>
    </source>
</evidence>
<evidence type="ECO:0000313" key="11">
    <source>
        <dbReference type="RefSeq" id="XP_015874850.2"/>
    </source>
</evidence>
<evidence type="ECO:0000256" key="1">
    <source>
        <dbReference type="ARBA" id="ARBA00004141"/>
    </source>
</evidence>
<reference evidence="11" key="1">
    <citation type="submission" date="2025-08" db="UniProtKB">
        <authorList>
            <consortium name="RefSeq"/>
        </authorList>
    </citation>
    <scope>IDENTIFICATION</scope>
    <source>
        <tissue evidence="11">Seedling</tissue>
    </source>
</reference>
<dbReference type="GO" id="GO:0016791">
    <property type="term" value="F:phosphatase activity"/>
    <property type="evidence" value="ECO:0007669"/>
    <property type="project" value="TreeGrafter"/>
</dbReference>
<sequence>MAPKYYGLEALFFMAKTLFPKRANQFSLQKKVVKPNKLLHKISSGLLPDGKQALVFQMEGALLKSSSIFPYFMLVAFEAGGLLRALILFLLYPFVCLAGEDLGMKVMVFVCFVGIKAKGFRVGKAVLPKFFLEDVSNEGFDMVMMTRFGRKVGVTNLPRVMVDGFLTDYLGVDAVLGRNLKVVSGYFVGLMEESKADNKVLDKILGEEKFGSGIIGIGSFNKALDQQLCSRCKVVHLVSEVEKRSSKVLPREKYPKPLIFHDGRLAFRPTLLASLVMFLWIPFGFLLSIIRISIAVLLPLNISLPILTFSGMRITQFSKPNSIPTQFEIAPKKPNSSTLYVCNHRTLIDPIYVSMVLGKPLTAVTYSLSRVTELISPIKTVRLTRCKEKDSKLMEKLLNQTDIVVCPEGTTCREPYLLRFSPLFAEMSDEIVPVAIDYCVSMFYGTTASGYKALDPIFLLMNPITNCSIKILDKLPGCFTCRVGGKSKFEVANYVQSKIGKVLGFECTSLTRKDKYIILAGNEGTI</sequence>
<evidence type="ECO:0000256" key="6">
    <source>
        <dbReference type="ARBA" id="ARBA00023136"/>
    </source>
</evidence>
<gene>
    <name evidence="11" type="primary">LOC107411720</name>
</gene>
<dbReference type="GO" id="GO:0016020">
    <property type="term" value="C:membrane"/>
    <property type="evidence" value="ECO:0007669"/>
    <property type="project" value="UniProtKB-SubCell"/>
</dbReference>
<keyword evidence="3" id="KW-0808">Transferase</keyword>
<evidence type="ECO:0000313" key="10">
    <source>
        <dbReference type="Proteomes" id="UP001652623"/>
    </source>
</evidence>
<dbReference type="InterPro" id="IPR002123">
    <property type="entry name" value="Plipid/glycerol_acylTrfase"/>
</dbReference>
<dbReference type="GO" id="GO:0010143">
    <property type="term" value="P:cutin biosynthetic process"/>
    <property type="evidence" value="ECO:0007669"/>
    <property type="project" value="TreeGrafter"/>
</dbReference>
<proteinExistence type="inferred from homology"/>
<keyword evidence="7 11" id="KW-0012">Acyltransferase</keyword>
<feature type="transmembrane region" description="Helical" evidence="8">
    <location>
        <begin position="68"/>
        <end position="95"/>
    </location>
</feature>
<evidence type="ECO:0000256" key="2">
    <source>
        <dbReference type="ARBA" id="ARBA00007937"/>
    </source>
</evidence>
<keyword evidence="10" id="KW-1185">Reference proteome</keyword>
<keyword evidence="4 8" id="KW-0812">Transmembrane</keyword>
<dbReference type="PANTHER" id="PTHR15486:SF65">
    <property type="entry name" value="GLYCEROL-3-PHOSPHATE ACYLTRANSFERASE"/>
    <property type="match status" value="1"/>
</dbReference>
<evidence type="ECO:0000256" key="5">
    <source>
        <dbReference type="ARBA" id="ARBA00022989"/>
    </source>
</evidence>
<evidence type="ECO:0000256" key="7">
    <source>
        <dbReference type="ARBA" id="ARBA00023315"/>
    </source>
</evidence>